<organism evidence="2 3">
    <name type="scientific">Paraglomus brasilianum</name>
    <dbReference type="NCBI Taxonomy" id="144538"/>
    <lineage>
        <taxon>Eukaryota</taxon>
        <taxon>Fungi</taxon>
        <taxon>Fungi incertae sedis</taxon>
        <taxon>Mucoromycota</taxon>
        <taxon>Glomeromycotina</taxon>
        <taxon>Glomeromycetes</taxon>
        <taxon>Paraglomerales</taxon>
        <taxon>Paraglomeraceae</taxon>
        <taxon>Paraglomus</taxon>
    </lineage>
</organism>
<gene>
    <name evidence="2" type="ORF">PBRASI_LOCUS11136</name>
</gene>
<sequence>YQQPNFPRVVMTTGKERKSPSAVEAPLKKALFSPKPWEECKDYMDGKKALNAPKLPKHRKARRPNPGTTKENSGDSEVLEKLISKGAQQRRVKLPQHIPKKAKTNKPARKSKRADTDSSEILDHPIPFPQNQQMPIPSNCELMAMVDIPQKQACSIKKKWNQRSSTFSRKEPTTTCLTGKCYEAMEVDNPHPEWK</sequence>
<feature type="region of interest" description="Disordered" evidence="1">
    <location>
        <begin position="43"/>
        <end position="135"/>
    </location>
</feature>
<accession>A0A9N9EDM4</accession>
<feature type="non-terminal residue" evidence="2">
    <location>
        <position position="195"/>
    </location>
</feature>
<comment type="caution">
    <text evidence="2">The sequence shown here is derived from an EMBL/GenBank/DDBJ whole genome shotgun (WGS) entry which is preliminary data.</text>
</comment>
<feature type="non-terminal residue" evidence="2">
    <location>
        <position position="1"/>
    </location>
</feature>
<proteinExistence type="predicted"/>
<keyword evidence="3" id="KW-1185">Reference proteome</keyword>
<dbReference type="AlphaFoldDB" id="A0A9N9EDM4"/>
<protein>
    <submittedName>
        <fullName evidence="2">1738_t:CDS:1</fullName>
    </submittedName>
</protein>
<dbReference type="Proteomes" id="UP000789739">
    <property type="component" value="Unassembled WGS sequence"/>
</dbReference>
<evidence type="ECO:0000313" key="3">
    <source>
        <dbReference type="Proteomes" id="UP000789739"/>
    </source>
</evidence>
<dbReference type="EMBL" id="CAJVPI010004445">
    <property type="protein sequence ID" value="CAG8667757.1"/>
    <property type="molecule type" value="Genomic_DNA"/>
</dbReference>
<feature type="region of interest" description="Disordered" evidence="1">
    <location>
        <begin position="1"/>
        <end position="24"/>
    </location>
</feature>
<name>A0A9N9EDM4_9GLOM</name>
<evidence type="ECO:0000313" key="2">
    <source>
        <dbReference type="EMBL" id="CAG8667757.1"/>
    </source>
</evidence>
<reference evidence="2" key="1">
    <citation type="submission" date="2021-06" db="EMBL/GenBank/DDBJ databases">
        <authorList>
            <person name="Kallberg Y."/>
            <person name="Tangrot J."/>
            <person name="Rosling A."/>
        </authorList>
    </citation>
    <scope>NUCLEOTIDE SEQUENCE</scope>
    <source>
        <strain evidence="2">BR232B</strain>
    </source>
</reference>
<feature type="compositionally biased region" description="Basic residues" evidence="1">
    <location>
        <begin position="88"/>
        <end position="112"/>
    </location>
</feature>
<evidence type="ECO:0000256" key="1">
    <source>
        <dbReference type="SAM" id="MobiDB-lite"/>
    </source>
</evidence>